<dbReference type="EMBL" id="JXTB01000178">
    <property type="protein sequence ID" value="PON55836.1"/>
    <property type="molecule type" value="Genomic_DNA"/>
</dbReference>
<accession>A0A2P5C479</accession>
<keyword evidence="3" id="KW-1185">Reference proteome</keyword>
<organism evidence="2 3">
    <name type="scientific">Parasponia andersonii</name>
    <name type="common">Sponia andersonii</name>
    <dbReference type="NCBI Taxonomy" id="3476"/>
    <lineage>
        <taxon>Eukaryota</taxon>
        <taxon>Viridiplantae</taxon>
        <taxon>Streptophyta</taxon>
        <taxon>Embryophyta</taxon>
        <taxon>Tracheophyta</taxon>
        <taxon>Spermatophyta</taxon>
        <taxon>Magnoliopsida</taxon>
        <taxon>eudicotyledons</taxon>
        <taxon>Gunneridae</taxon>
        <taxon>Pentapetalae</taxon>
        <taxon>rosids</taxon>
        <taxon>fabids</taxon>
        <taxon>Rosales</taxon>
        <taxon>Cannabaceae</taxon>
        <taxon>Parasponia</taxon>
    </lineage>
</organism>
<dbReference type="OrthoDB" id="10652830at2759"/>
<reference evidence="3" key="1">
    <citation type="submission" date="2016-06" db="EMBL/GenBank/DDBJ databases">
        <title>Parallel loss of symbiosis genes in relatives of nitrogen-fixing non-legume Parasponia.</title>
        <authorList>
            <person name="Van Velzen R."/>
            <person name="Holmer R."/>
            <person name="Bu F."/>
            <person name="Rutten L."/>
            <person name="Van Zeijl A."/>
            <person name="Liu W."/>
            <person name="Santuari L."/>
            <person name="Cao Q."/>
            <person name="Sharma T."/>
            <person name="Shen D."/>
            <person name="Roswanjaya Y."/>
            <person name="Wardhani T."/>
            <person name="Kalhor M.S."/>
            <person name="Jansen J."/>
            <person name="Van den Hoogen J."/>
            <person name="Gungor B."/>
            <person name="Hartog M."/>
            <person name="Hontelez J."/>
            <person name="Verver J."/>
            <person name="Yang W.-C."/>
            <person name="Schijlen E."/>
            <person name="Repin R."/>
            <person name="Schilthuizen M."/>
            <person name="Schranz E."/>
            <person name="Heidstra R."/>
            <person name="Miyata K."/>
            <person name="Fedorova E."/>
            <person name="Kohlen W."/>
            <person name="Bisseling T."/>
            <person name="Smit S."/>
            <person name="Geurts R."/>
        </authorList>
    </citation>
    <scope>NUCLEOTIDE SEQUENCE [LARGE SCALE GENOMIC DNA]</scope>
    <source>
        <strain evidence="3">cv. WU1-14</strain>
    </source>
</reference>
<comment type="caution">
    <text evidence="2">The sequence shown here is derived from an EMBL/GenBank/DDBJ whole genome shotgun (WGS) entry which is preliminary data.</text>
</comment>
<gene>
    <name evidence="2" type="ORF">PanWU01x14_185140</name>
</gene>
<evidence type="ECO:0000313" key="2">
    <source>
        <dbReference type="EMBL" id="PON55836.1"/>
    </source>
</evidence>
<evidence type="ECO:0000256" key="1">
    <source>
        <dbReference type="SAM" id="MobiDB-lite"/>
    </source>
</evidence>
<proteinExistence type="predicted"/>
<sequence>MLLTWRRHILKCLTKWIPRHGGIFVTFPTLQSLGLEISERNATNRARQLAVSKQGVASIAHIRYKKNKILKIQNTLSQASSHSSSSSSTSVTDAHIAYEVLGTRRRFRRGVGRRLSKFASSTRSAPPDFPPPVPEDVQ</sequence>
<dbReference type="Proteomes" id="UP000237105">
    <property type="component" value="Unassembled WGS sequence"/>
</dbReference>
<feature type="compositionally biased region" description="Pro residues" evidence="1">
    <location>
        <begin position="127"/>
        <end position="138"/>
    </location>
</feature>
<feature type="region of interest" description="Disordered" evidence="1">
    <location>
        <begin position="116"/>
        <end position="138"/>
    </location>
</feature>
<dbReference type="AlphaFoldDB" id="A0A2P5C479"/>
<evidence type="ECO:0000313" key="3">
    <source>
        <dbReference type="Proteomes" id="UP000237105"/>
    </source>
</evidence>
<name>A0A2P5C479_PARAD</name>
<protein>
    <submittedName>
        <fullName evidence="2">Uncharacterized protein</fullName>
    </submittedName>
</protein>